<dbReference type="Proteomes" id="UP001187192">
    <property type="component" value="Unassembled WGS sequence"/>
</dbReference>
<accession>A0AA88DHC7</accession>
<organism evidence="1 2">
    <name type="scientific">Ficus carica</name>
    <name type="common">Common fig</name>
    <dbReference type="NCBI Taxonomy" id="3494"/>
    <lineage>
        <taxon>Eukaryota</taxon>
        <taxon>Viridiplantae</taxon>
        <taxon>Streptophyta</taxon>
        <taxon>Embryophyta</taxon>
        <taxon>Tracheophyta</taxon>
        <taxon>Spermatophyta</taxon>
        <taxon>Magnoliopsida</taxon>
        <taxon>eudicotyledons</taxon>
        <taxon>Gunneridae</taxon>
        <taxon>Pentapetalae</taxon>
        <taxon>rosids</taxon>
        <taxon>fabids</taxon>
        <taxon>Rosales</taxon>
        <taxon>Moraceae</taxon>
        <taxon>Ficeae</taxon>
        <taxon>Ficus</taxon>
    </lineage>
</organism>
<name>A0AA88DHC7_FICCA</name>
<proteinExistence type="predicted"/>
<evidence type="ECO:0000313" key="1">
    <source>
        <dbReference type="EMBL" id="GMN39954.1"/>
    </source>
</evidence>
<dbReference type="EMBL" id="BTGU01000010">
    <property type="protein sequence ID" value="GMN39954.1"/>
    <property type="molecule type" value="Genomic_DNA"/>
</dbReference>
<keyword evidence="2" id="KW-1185">Reference proteome</keyword>
<dbReference type="AlphaFoldDB" id="A0AA88DHC7"/>
<sequence>MGTSLLSIVSEVDEDVSLVGVGGAAAGQVGKGPDGDERHSLLIADEGNGSTLHVNRADIEFGKYEATVRSVV</sequence>
<protein>
    <submittedName>
        <fullName evidence="1">Uncharacterized protein</fullName>
    </submittedName>
</protein>
<gene>
    <name evidence="1" type="ORF">TIFTF001_009186</name>
</gene>
<reference evidence="1" key="1">
    <citation type="submission" date="2023-07" db="EMBL/GenBank/DDBJ databases">
        <title>draft genome sequence of fig (Ficus carica).</title>
        <authorList>
            <person name="Takahashi T."/>
            <person name="Nishimura K."/>
        </authorList>
    </citation>
    <scope>NUCLEOTIDE SEQUENCE</scope>
</reference>
<evidence type="ECO:0000313" key="2">
    <source>
        <dbReference type="Proteomes" id="UP001187192"/>
    </source>
</evidence>
<comment type="caution">
    <text evidence="1">The sequence shown here is derived from an EMBL/GenBank/DDBJ whole genome shotgun (WGS) entry which is preliminary data.</text>
</comment>